<accession>A0A098THR8</accession>
<dbReference type="AlphaFoldDB" id="A0A098THR8"/>
<sequence>MSEPLTAAICQRICDHMNADHSEDLVLYVKAFGGPQNLTTAKLVALDPEGMDLVAQVPAGTVSLRIQFDHVLQDAADAHYTLVTLSKEARKFPA</sequence>
<keyword evidence="3" id="KW-1185">Reference proteome</keyword>
<name>A0A098THR8_9CYAN</name>
<dbReference type="Gene3D" id="3.20.180.10">
    <property type="entry name" value="PNP-oxidase-like"/>
    <property type="match status" value="1"/>
</dbReference>
<evidence type="ECO:0000313" key="3">
    <source>
        <dbReference type="Proteomes" id="UP000030170"/>
    </source>
</evidence>
<evidence type="ECO:0000259" key="1">
    <source>
        <dbReference type="Pfam" id="PF10615"/>
    </source>
</evidence>
<dbReference type="SUPFAM" id="SSF50475">
    <property type="entry name" value="FMN-binding split barrel"/>
    <property type="match status" value="1"/>
</dbReference>
<feature type="domain" description="DUF2470" evidence="1">
    <location>
        <begin position="11"/>
        <end position="85"/>
    </location>
</feature>
<evidence type="ECO:0000313" key="2">
    <source>
        <dbReference type="EMBL" id="KGF71532.1"/>
    </source>
</evidence>
<dbReference type="InterPro" id="IPR037119">
    <property type="entry name" value="Haem_oxidase_HugZ-like_sf"/>
</dbReference>
<dbReference type="OrthoDB" id="9814594at2"/>
<dbReference type="EMBL" id="JJML01000067">
    <property type="protein sequence ID" value="KGF71532.1"/>
    <property type="molecule type" value="Genomic_DNA"/>
</dbReference>
<comment type="caution">
    <text evidence="2">The sequence shown here is derived from an EMBL/GenBank/DDBJ whole genome shotgun (WGS) entry which is preliminary data.</text>
</comment>
<reference evidence="2 3" key="1">
    <citation type="journal article" date="2014" name="Mol. Ecol.">
        <title>Evolution of Synechococcus.</title>
        <authorList>
            <person name="Dvorak P."/>
            <person name="Casamatta D."/>
            <person name="Hasler P."/>
            <person name="Poulickova A."/>
            <person name="Ondrej V."/>
            <person name="Sanges R."/>
        </authorList>
    </citation>
    <scope>NUCLEOTIDE SEQUENCE [LARGE SCALE GENOMIC DNA]</scope>
    <source>
        <strain evidence="2 3">CAUP A 1101</strain>
    </source>
</reference>
<dbReference type="Pfam" id="PF10615">
    <property type="entry name" value="DUF2470"/>
    <property type="match status" value="1"/>
</dbReference>
<gene>
    <name evidence="2" type="ORF">DO97_17850</name>
</gene>
<dbReference type="Proteomes" id="UP000030170">
    <property type="component" value="Unassembled WGS sequence"/>
</dbReference>
<dbReference type="InterPro" id="IPR019595">
    <property type="entry name" value="DUF2470"/>
</dbReference>
<organism evidence="2 3">
    <name type="scientific">Neosynechococcus sphagnicola sy1</name>
    <dbReference type="NCBI Taxonomy" id="1497020"/>
    <lineage>
        <taxon>Bacteria</taxon>
        <taxon>Bacillati</taxon>
        <taxon>Cyanobacteriota</taxon>
        <taxon>Cyanophyceae</taxon>
        <taxon>Neosynechococcales</taxon>
        <taxon>Neosynechococcaceae</taxon>
        <taxon>Neosynechococcus</taxon>
    </lineage>
</organism>
<protein>
    <recommendedName>
        <fullName evidence="1">DUF2470 domain-containing protein</fullName>
    </recommendedName>
</protein>
<dbReference type="STRING" id="1497020.DO97_17850"/>
<proteinExistence type="predicted"/>
<dbReference type="RefSeq" id="WP_036536500.1">
    <property type="nucleotide sequence ID" value="NZ_JJML01000067.1"/>
</dbReference>